<keyword evidence="3" id="KW-1185">Reference proteome</keyword>
<dbReference type="AlphaFoldDB" id="A0A6N4X7I7"/>
<dbReference type="RefSeq" id="WP_162033762.1">
    <property type="nucleotide sequence ID" value="NZ_CACVBR010000038.1"/>
</dbReference>
<feature type="chain" id="PRO_5027024468" description="C1q domain-containing protein" evidence="1">
    <location>
        <begin position="20"/>
        <end position="260"/>
    </location>
</feature>
<feature type="signal peptide" evidence="1">
    <location>
        <begin position="1"/>
        <end position="19"/>
    </location>
</feature>
<evidence type="ECO:0008006" key="4">
    <source>
        <dbReference type="Google" id="ProtNLM"/>
    </source>
</evidence>
<dbReference type="EMBL" id="CACVBR010000038">
    <property type="protein sequence ID" value="CAA7197051.1"/>
    <property type="molecule type" value="Genomic_DNA"/>
</dbReference>
<reference evidence="2 3" key="1">
    <citation type="submission" date="2020-01" db="EMBL/GenBank/DDBJ databases">
        <authorList>
            <person name="Rodrigo-Torres L."/>
            <person name="Arahal R. D."/>
            <person name="Lucena T."/>
        </authorList>
    </citation>
    <scope>NUCLEOTIDE SEQUENCE [LARGE SCALE GENOMIC DNA]</scope>
    <source>
        <strain evidence="2 3">CECT 9293</strain>
    </source>
</reference>
<gene>
    <name evidence="2" type="ORF">CHRY9293_03108</name>
</gene>
<dbReference type="Proteomes" id="UP000445144">
    <property type="component" value="Unassembled WGS sequence"/>
</dbReference>
<evidence type="ECO:0000313" key="3">
    <source>
        <dbReference type="Proteomes" id="UP000445144"/>
    </source>
</evidence>
<sequence>MKKNAYTAMFCIVFSSVYSQVGVNTQTPKSTLDVTAKGSAQDYDGLQAPRLTRTDLTNKGDTLYGEDQKGVLIYITDIAGGNALGPRINVDTVGYYYFDGSMWKKLAANSTGAVIGYSALVSGNQVSWPGNNIFQSIDFSVGSGSIAAWRTNSSTLTVPAGNSGLYIINYTLGLLVNGGVLSSYIFAGSLLINGIVISNSGTTVGGGSGFSYNNNFFSLSWSEIINLNDGDTIQLNGITYGTSGVPLGFKLARLSLEKIN</sequence>
<organism evidence="2 3">
    <name type="scientific">Chryseobacterium potabilaquae</name>
    <dbReference type="NCBI Taxonomy" id="2675057"/>
    <lineage>
        <taxon>Bacteria</taxon>
        <taxon>Pseudomonadati</taxon>
        <taxon>Bacteroidota</taxon>
        <taxon>Flavobacteriia</taxon>
        <taxon>Flavobacteriales</taxon>
        <taxon>Weeksellaceae</taxon>
        <taxon>Chryseobacterium group</taxon>
        <taxon>Chryseobacterium</taxon>
    </lineage>
</organism>
<accession>A0A6N4X7I7</accession>
<name>A0A6N4X7I7_9FLAO</name>
<protein>
    <recommendedName>
        <fullName evidence="4">C1q domain-containing protein</fullName>
    </recommendedName>
</protein>
<keyword evidence="1" id="KW-0732">Signal</keyword>
<evidence type="ECO:0000313" key="2">
    <source>
        <dbReference type="EMBL" id="CAA7197051.1"/>
    </source>
</evidence>
<evidence type="ECO:0000256" key="1">
    <source>
        <dbReference type="SAM" id="SignalP"/>
    </source>
</evidence>
<proteinExistence type="predicted"/>